<dbReference type="AlphaFoldDB" id="A0A118JTQ4"/>
<dbReference type="Gene3D" id="1.10.10.440">
    <property type="entry name" value="FF domain"/>
    <property type="match status" value="1"/>
</dbReference>
<dbReference type="InterPro" id="IPR002713">
    <property type="entry name" value="FF_domain"/>
</dbReference>
<gene>
    <name evidence="2" type="ORF">Ccrd_008007</name>
</gene>
<protein>
    <submittedName>
        <fullName evidence="2">Aldehyde dehydrogenase, C-terminal</fullName>
    </submittedName>
</protein>
<organism evidence="2 3">
    <name type="scientific">Cynara cardunculus var. scolymus</name>
    <name type="common">Globe artichoke</name>
    <name type="synonym">Cynara scolymus</name>
    <dbReference type="NCBI Taxonomy" id="59895"/>
    <lineage>
        <taxon>Eukaryota</taxon>
        <taxon>Viridiplantae</taxon>
        <taxon>Streptophyta</taxon>
        <taxon>Embryophyta</taxon>
        <taxon>Tracheophyta</taxon>
        <taxon>Spermatophyta</taxon>
        <taxon>Magnoliopsida</taxon>
        <taxon>eudicotyledons</taxon>
        <taxon>Gunneridae</taxon>
        <taxon>Pentapetalae</taxon>
        <taxon>asterids</taxon>
        <taxon>campanulids</taxon>
        <taxon>Asterales</taxon>
        <taxon>Asteraceae</taxon>
        <taxon>Carduoideae</taxon>
        <taxon>Cardueae</taxon>
        <taxon>Carduinae</taxon>
        <taxon>Cynara</taxon>
    </lineage>
</organism>
<proteinExistence type="predicted"/>
<dbReference type="SUPFAM" id="SSF81698">
    <property type="entry name" value="FF domain"/>
    <property type="match status" value="1"/>
</dbReference>
<comment type="caution">
    <text evidence="2">The sequence shown here is derived from an EMBL/GenBank/DDBJ whole genome shotgun (WGS) entry which is preliminary data.</text>
</comment>
<name>A0A118JTQ4_CYNCS</name>
<evidence type="ECO:0000259" key="1">
    <source>
        <dbReference type="Pfam" id="PF01846"/>
    </source>
</evidence>
<reference evidence="2 3" key="1">
    <citation type="journal article" date="2016" name="Sci. Rep.">
        <title>The genome sequence of the outbreeding globe artichoke constructed de novo incorporating a phase-aware low-pass sequencing strategy of F1 progeny.</title>
        <authorList>
            <person name="Scaglione D."/>
            <person name="Reyes-Chin-Wo S."/>
            <person name="Acquadro A."/>
            <person name="Froenicke L."/>
            <person name="Portis E."/>
            <person name="Beitel C."/>
            <person name="Tirone M."/>
            <person name="Mauro R."/>
            <person name="Lo Monaco A."/>
            <person name="Mauromicale G."/>
            <person name="Faccioli P."/>
            <person name="Cattivelli L."/>
            <person name="Rieseberg L."/>
            <person name="Michelmore R."/>
            <person name="Lanteri S."/>
        </authorList>
    </citation>
    <scope>NUCLEOTIDE SEQUENCE [LARGE SCALE GENOMIC DNA]</scope>
    <source>
        <strain evidence="2">2C</strain>
    </source>
</reference>
<evidence type="ECO:0000313" key="3">
    <source>
        <dbReference type="Proteomes" id="UP000243975"/>
    </source>
</evidence>
<accession>A0A118JTQ4</accession>
<sequence>MAFHVVPEGIRHWGLCRLKFSDKFSRIPDQEVQSYCSASIQAANILEFCCPDVRFANEIVGMQDFGMLGCRNREEIGTYEITASSTWEECQQLFEESSKYRAVGDESLAHETFKEYVARLLEKAKEK</sequence>
<dbReference type="InterPro" id="IPR036517">
    <property type="entry name" value="FF_domain_sf"/>
</dbReference>
<dbReference type="Pfam" id="PF01846">
    <property type="entry name" value="FF"/>
    <property type="match status" value="1"/>
</dbReference>
<dbReference type="Proteomes" id="UP000243975">
    <property type="component" value="Unassembled WGS sequence"/>
</dbReference>
<dbReference type="EMBL" id="LEKV01005119">
    <property type="protein sequence ID" value="KVH89997.1"/>
    <property type="molecule type" value="Genomic_DNA"/>
</dbReference>
<dbReference type="Gramene" id="KVH89997">
    <property type="protein sequence ID" value="KVH89997"/>
    <property type="gene ID" value="Ccrd_008007"/>
</dbReference>
<keyword evidence="3" id="KW-1185">Reference proteome</keyword>
<dbReference type="STRING" id="59895.A0A118JTQ4"/>
<feature type="domain" description="FF" evidence="1">
    <location>
        <begin position="80"/>
        <end position="116"/>
    </location>
</feature>
<evidence type="ECO:0000313" key="2">
    <source>
        <dbReference type="EMBL" id="KVH89997.1"/>
    </source>
</evidence>